<keyword evidence="2" id="KW-1133">Transmembrane helix</keyword>
<keyword evidence="4" id="KW-1185">Reference proteome</keyword>
<feature type="region of interest" description="Disordered" evidence="1">
    <location>
        <begin position="1"/>
        <end position="23"/>
    </location>
</feature>
<organism evidence="3 4">
    <name type="scientific">Acidithrix ferrooxidans</name>
    <dbReference type="NCBI Taxonomy" id="1280514"/>
    <lineage>
        <taxon>Bacteria</taxon>
        <taxon>Bacillati</taxon>
        <taxon>Actinomycetota</taxon>
        <taxon>Acidimicrobiia</taxon>
        <taxon>Acidimicrobiales</taxon>
        <taxon>Acidimicrobiaceae</taxon>
        <taxon>Acidithrix</taxon>
    </lineage>
</organism>
<dbReference type="AlphaFoldDB" id="A0A0D8HMC0"/>
<reference evidence="3 4" key="1">
    <citation type="submission" date="2015-01" db="EMBL/GenBank/DDBJ databases">
        <title>Draft genome of the acidophilic iron oxidizer Acidithrix ferrooxidans strain Py-F3.</title>
        <authorList>
            <person name="Poehlein A."/>
            <person name="Eisen S."/>
            <person name="Schloemann M."/>
            <person name="Johnson B.D."/>
            <person name="Daniel R."/>
            <person name="Muehling M."/>
        </authorList>
    </citation>
    <scope>NUCLEOTIDE SEQUENCE [LARGE SCALE GENOMIC DNA]</scope>
    <source>
        <strain evidence="3 4">Py-F3</strain>
    </source>
</reference>
<keyword evidence="2" id="KW-0472">Membrane</keyword>
<comment type="caution">
    <text evidence="3">The sequence shown here is derived from an EMBL/GenBank/DDBJ whole genome shotgun (WGS) entry which is preliminary data.</text>
</comment>
<evidence type="ECO:0000313" key="3">
    <source>
        <dbReference type="EMBL" id="KJF19073.1"/>
    </source>
</evidence>
<feature type="compositionally biased region" description="Polar residues" evidence="1">
    <location>
        <begin position="7"/>
        <end position="23"/>
    </location>
</feature>
<name>A0A0D8HMC0_9ACTN</name>
<accession>A0A0D8HMC0</accession>
<keyword evidence="2" id="KW-0812">Transmembrane</keyword>
<sequence>MDGFKMNLNTGNTTNDGSKANSSFRDRNRRRYISRLAIPSVLGVGVVAVAGFYPGVVSASVPNLSPISASALITKALSAKAPIYSGSIIETGNSGIPSQAISALGGKASSNPLTTLLTQALTSSVSANYWVNGTGSLRVQIPNATGESDLYSTNGVTWLYNSTNNSATKIVSGQSQPTSPTSALAKSNVVTPAAIASKILASLPAGSTTSVDSSSYVAGQATYTLTVHSNDPNSLIKDVRFSIDATTGDTLGVYIDSSSSSTVFSLAYQSLSYQKPASSVFSYSPAPGTTLKTTVLGGTSMTHPPMISSTAPGTKAPSLTHRVIGSGFSEVVVLSGPAGSASSTGTSTSKALAMLKAIGVPKTTSLGSGYLITLNFGSAFISQNGTVAFGAVPGSVLLNDLG</sequence>
<proteinExistence type="predicted"/>
<dbReference type="Gene3D" id="2.50.20.10">
    <property type="entry name" value="Lipoprotein localisation LolA/LolB/LppX"/>
    <property type="match status" value="1"/>
</dbReference>
<evidence type="ECO:0000256" key="1">
    <source>
        <dbReference type="SAM" id="MobiDB-lite"/>
    </source>
</evidence>
<protein>
    <recommendedName>
        <fullName evidence="5">Outer-membrane lipoprotein carrier protein</fullName>
    </recommendedName>
</protein>
<gene>
    <name evidence="3" type="ORF">AXFE_01100</name>
</gene>
<feature type="transmembrane region" description="Helical" evidence="2">
    <location>
        <begin position="32"/>
        <end position="53"/>
    </location>
</feature>
<evidence type="ECO:0000256" key="2">
    <source>
        <dbReference type="SAM" id="Phobius"/>
    </source>
</evidence>
<evidence type="ECO:0008006" key="5">
    <source>
        <dbReference type="Google" id="ProtNLM"/>
    </source>
</evidence>
<dbReference type="EMBL" id="JXYS01000001">
    <property type="protein sequence ID" value="KJF19073.1"/>
    <property type="molecule type" value="Genomic_DNA"/>
</dbReference>
<dbReference type="Proteomes" id="UP000032360">
    <property type="component" value="Unassembled WGS sequence"/>
</dbReference>
<evidence type="ECO:0000313" key="4">
    <source>
        <dbReference type="Proteomes" id="UP000032360"/>
    </source>
</evidence>
<dbReference type="STRING" id="1280514.AXFE_01100"/>